<dbReference type="HAMAP" id="MF_00464">
    <property type="entry name" value="AdoMetDC_1"/>
    <property type="match status" value="1"/>
</dbReference>
<dbReference type="PANTHER" id="PTHR33866">
    <property type="entry name" value="S-ADENOSYLMETHIONINE DECARBOXYLASE PROENZYME"/>
    <property type="match status" value="1"/>
</dbReference>
<name>A0A0D1EDY5_9RHOB</name>
<feature type="chain" id="PRO_5023301158" description="S-adenosylmethionine decarboxylase beta chain" evidence="9">
    <location>
        <begin position="1"/>
        <end position="70"/>
    </location>
</feature>
<dbReference type="RefSeq" id="WP_043920193.1">
    <property type="nucleotide sequence ID" value="NZ_FZPF01000001.1"/>
</dbReference>
<keyword evidence="8 9" id="KW-0670">Pyruvate</keyword>
<keyword evidence="3 9" id="KW-0745">Spermidine biosynthesis</keyword>
<evidence type="ECO:0000256" key="4">
    <source>
        <dbReference type="ARBA" id="ARBA00023115"/>
    </source>
</evidence>
<evidence type="ECO:0000256" key="6">
    <source>
        <dbReference type="ARBA" id="ARBA00023239"/>
    </source>
</evidence>
<dbReference type="GO" id="GO:0005829">
    <property type="term" value="C:cytosol"/>
    <property type="evidence" value="ECO:0007669"/>
    <property type="project" value="TreeGrafter"/>
</dbReference>
<evidence type="ECO:0000256" key="8">
    <source>
        <dbReference type="ARBA" id="ARBA00023317"/>
    </source>
</evidence>
<keyword evidence="9" id="KW-0949">S-adenosyl-L-methionine</keyword>
<evidence type="ECO:0000256" key="1">
    <source>
        <dbReference type="ARBA" id="ARBA00022793"/>
    </source>
</evidence>
<dbReference type="EC" id="4.1.1.50" evidence="9"/>
<feature type="modified residue" description="Pyruvic acid (Ser); by autocatalysis" evidence="9">
    <location>
        <position position="71"/>
    </location>
</feature>
<dbReference type="NCBIfam" id="TIGR03330">
    <property type="entry name" value="SAM_DCase_Bsu"/>
    <property type="match status" value="1"/>
</dbReference>
<proteinExistence type="inferred from homology"/>
<reference evidence="10 11" key="1">
    <citation type="submission" date="2015-02" db="EMBL/GenBank/DDBJ databases">
        <title>Genome Sequence of Jannaschia aquimarina DSM28248, a member of the Roseobacter clade.</title>
        <authorList>
            <person name="Voget S."/>
            <person name="Daniel R."/>
        </authorList>
    </citation>
    <scope>NUCLEOTIDE SEQUENCE [LARGE SCALE GENOMIC DNA]</scope>
    <source>
        <strain evidence="10 11">GSW-M26</strain>
    </source>
</reference>
<keyword evidence="11" id="KW-1185">Reference proteome</keyword>
<organism evidence="10 11">
    <name type="scientific">Jannaschia aquimarina</name>
    <dbReference type="NCBI Taxonomy" id="935700"/>
    <lineage>
        <taxon>Bacteria</taxon>
        <taxon>Pseudomonadati</taxon>
        <taxon>Pseudomonadota</taxon>
        <taxon>Alphaproteobacteria</taxon>
        <taxon>Rhodobacterales</taxon>
        <taxon>Roseobacteraceae</taxon>
        <taxon>Jannaschia</taxon>
    </lineage>
</organism>
<comment type="caution">
    <text evidence="10">The sequence shown here is derived from an EMBL/GenBank/DDBJ whole genome shotgun (WGS) entry which is preliminary data.</text>
</comment>
<feature type="active site" description="Proton donor; for catalytic activity" evidence="9">
    <location>
        <position position="91"/>
    </location>
</feature>
<dbReference type="OrthoDB" id="9793120at2"/>
<dbReference type="Proteomes" id="UP000032232">
    <property type="component" value="Unassembled WGS sequence"/>
</dbReference>
<dbReference type="InterPro" id="IPR017716">
    <property type="entry name" value="S-AdoMet_deCOase_pro-enz"/>
</dbReference>
<keyword evidence="6 9" id="KW-0456">Lyase</keyword>
<comment type="cofactor">
    <cofactor evidence="9">
        <name>pyruvate</name>
        <dbReference type="ChEBI" id="CHEBI:15361"/>
    </cofactor>
    <text evidence="9">Binds 1 pyruvoyl group covalently per subunit.</text>
</comment>
<keyword evidence="1 9" id="KW-0210">Decarboxylase</keyword>
<feature type="active site" description="Proton acceptor; for processing activity" evidence="9">
    <location>
        <position position="76"/>
    </location>
</feature>
<comment type="function">
    <text evidence="9">Catalyzes the decarboxylation of S-adenosylmethionine to S-adenosylmethioninamine (dcAdoMet), the propylamine donor required for the synthesis of the polyamines spermine and spermidine from the diamine putrescine.</text>
</comment>
<comment type="pathway">
    <text evidence="9">Amine and polyamine biosynthesis; S-adenosylmethioninamine biosynthesis; S-adenosylmethioninamine from S-adenosyl-L-methionine: step 1/1.</text>
</comment>
<feature type="site" description="Cleavage (non-hydrolytic); by autolysis" evidence="9">
    <location>
        <begin position="70"/>
        <end position="71"/>
    </location>
</feature>
<protein>
    <recommendedName>
        <fullName evidence="9">S-adenosylmethionine decarboxylase proenzyme</fullName>
        <shortName evidence="9">AdoMetDC</shortName>
        <shortName evidence="9">SAMDC</shortName>
        <ecNumber evidence="9">4.1.1.50</ecNumber>
    </recommendedName>
    <component>
        <recommendedName>
            <fullName evidence="9">S-adenosylmethionine decarboxylase beta chain</fullName>
        </recommendedName>
    </component>
    <component>
        <recommendedName>
            <fullName evidence="9">S-adenosylmethionine decarboxylase alpha chain</fullName>
        </recommendedName>
    </component>
</protein>
<evidence type="ECO:0000313" key="10">
    <source>
        <dbReference type="EMBL" id="KIT15141.1"/>
    </source>
</evidence>
<evidence type="ECO:0000256" key="9">
    <source>
        <dbReference type="HAMAP-Rule" id="MF_00464"/>
    </source>
</evidence>
<dbReference type="EMBL" id="JYFE01000060">
    <property type="protein sequence ID" value="KIT15141.1"/>
    <property type="molecule type" value="Genomic_DNA"/>
</dbReference>
<dbReference type="PATRIC" id="fig|935700.4.peg.3578"/>
<feature type="chain" id="PRO_5023301157" description="S-adenosylmethionine decarboxylase alpha chain" evidence="9">
    <location>
        <begin position="71"/>
        <end position="129"/>
    </location>
</feature>
<dbReference type="STRING" id="935700.jaqu_34690"/>
<dbReference type="InterPro" id="IPR003826">
    <property type="entry name" value="AdoMetDC_fam_prok"/>
</dbReference>
<evidence type="ECO:0000256" key="7">
    <source>
        <dbReference type="ARBA" id="ARBA00023270"/>
    </source>
</evidence>
<keyword evidence="4 9" id="KW-0620">Polyamine biosynthesis</keyword>
<gene>
    <name evidence="9 10" type="primary">speH</name>
    <name evidence="10" type="ORF">jaqu_34690</name>
</gene>
<evidence type="ECO:0000256" key="2">
    <source>
        <dbReference type="ARBA" id="ARBA00022813"/>
    </source>
</evidence>
<dbReference type="Pfam" id="PF02675">
    <property type="entry name" value="AdoMet_dc"/>
    <property type="match status" value="1"/>
</dbReference>
<keyword evidence="2 9" id="KW-0068">Autocatalytic cleavage</keyword>
<evidence type="ECO:0000256" key="3">
    <source>
        <dbReference type="ARBA" id="ARBA00023066"/>
    </source>
</evidence>
<dbReference type="PANTHER" id="PTHR33866:SF2">
    <property type="entry name" value="S-ADENOSYLMETHIONINE DECARBOXYLASE PROENZYME"/>
    <property type="match status" value="1"/>
</dbReference>
<comment type="PTM">
    <text evidence="9">Is synthesized initially as an inactive proenzyme. Formation of the active enzyme involves a self-maturation process in which the active site pyruvoyl group is generated from an internal serine residue via an autocatalytic post-translational modification. Two non-identical subunits are generated from the proenzyme in this reaction, and the pyruvate is formed at the N-terminus of the alpha chain, which is derived from the carboxyl end of the proenzyme. The post-translation cleavage follows an unusual pathway, termed non-hydrolytic serinolysis, in which the side chain hydroxyl group of the serine supplies its oxygen atom to form the C-terminus of the beta chain, while the remainder of the serine residue undergoes an oxidative deamination to produce ammonia and the pyruvoyl group blocking the N-terminus of the alpha chain.</text>
</comment>
<comment type="catalytic activity">
    <reaction evidence="9">
        <text>S-adenosyl-L-methionine + H(+) = S-adenosyl 3-(methylsulfanyl)propylamine + CO2</text>
        <dbReference type="Rhea" id="RHEA:15981"/>
        <dbReference type="ChEBI" id="CHEBI:15378"/>
        <dbReference type="ChEBI" id="CHEBI:16526"/>
        <dbReference type="ChEBI" id="CHEBI:57443"/>
        <dbReference type="ChEBI" id="CHEBI:59789"/>
        <dbReference type="EC" id="4.1.1.50"/>
    </reaction>
</comment>
<dbReference type="AlphaFoldDB" id="A0A0D1EDY5"/>
<dbReference type="SUPFAM" id="SSF56276">
    <property type="entry name" value="S-adenosylmethionine decarboxylase"/>
    <property type="match status" value="1"/>
</dbReference>
<evidence type="ECO:0000313" key="11">
    <source>
        <dbReference type="Proteomes" id="UP000032232"/>
    </source>
</evidence>
<keyword evidence="7 9" id="KW-0704">Schiff base</keyword>
<comment type="similarity">
    <text evidence="9">Belongs to the prokaryotic AdoMetDC family. Type 1 subfamily.</text>
</comment>
<accession>A0A0D1EDY5</accession>
<evidence type="ECO:0000256" key="5">
    <source>
        <dbReference type="ARBA" id="ARBA00023145"/>
    </source>
</evidence>
<dbReference type="GO" id="GO:0008295">
    <property type="term" value="P:spermidine biosynthetic process"/>
    <property type="evidence" value="ECO:0007669"/>
    <property type="project" value="UniProtKB-UniRule"/>
</dbReference>
<dbReference type="InterPro" id="IPR016067">
    <property type="entry name" value="S-AdoMet_deCO2ase_core"/>
</dbReference>
<comment type="subunit">
    <text evidence="9">Heterotetramer of two alpha and two beta chains arranged as a dimer of alpha/beta heterodimers.</text>
</comment>
<dbReference type="Gene3D" id="3.60.90.10">
    <property type="entry name" value="S-adenosylmethionine decarboxylase"/>
    <property type="match status" value="1"/>
</dbReference>
<dbReference type="UniPathway" id="UPA00331">
    <property type="reaction ID" value="UER00451"/>
</dbReference>
<sequence length="129" mass="13838">MKQVLEAPIVAACGRHLLADFHGATNLFDGTPAAEIFRQAAEAAGATVLDTNFHDFGQRAGFTGVAILAESHISIHTWPEVGYAAIDIFMCGDCDPRVALDHLSKYFRPSRTELRDITRGAPNAVAIAS</sequence>
<feature type="active site" description="Schiff-base intermediate with substrate; via pyruvic acid" evidence="9">
    <location>
        <position position="71"/>
    </location>
</feature>
<dbReference type="GO" id="GO:0004014">
    <property type="term" value="F:adenosylmethionine decarboxylase activity"/>
    <property type="evidence" value="ECO:0007669"/>
    <property type="project" value="UniProtKB-UniRule"/>
</dbReference>
<keyword evidence="5 9" id="KW-0865">Zymogen</keyword>